<comment type="caution">
    <text evidence="2">The sequence shown here is derived from an EMBL/GenBank/DDBJ whole genome shotgun (WGS) entry which is preliminary data.</text>
</comment>
<dbReference type="RefSeq" id="WP_192727838.1">
    <property type="nucleotide sequence ID" value="NZ_BAAAVL010000001.1"/>
</dbReference>
<organism evidence="2 3">
    <name type="scientific">Rhizobium viscosum</name>
    <name type="common">Arthrobacter viscosus</name>
    <dbReference type="NCBI Taxonomy" id="1673"/>
    <lineage>
        <taxon>Bacteria</taxon>
        <taxon>Pseudomonadati</taxon>
        <taxon>Pseudomonadota</taxon>
        <taxon>Alphaproteobacteria</taxon>
        <taxon>Hyphomicrobiales</taxon>
        <taxon>Rhizobiaceae</taxon>
        <taxon>Rhizobium/Agrobacterium group</taxon>
        <taxon>Rhizobium</taxon>
    </lineage>
</organism>
<feature type="signal peptide" evidence="1">
    <location>
        <begin position="1"/>
        <end position="21"/>
    </location>
</feature>
<keyword evidence="3" id="KW-1185">Reference proteome</keyword>
<gene>
    <name evidence="2" type="ORF">H4W29_000877</name>
</gene>
<dbReference type="EMBL" id="JADBEC010000001">
    <property type="protein sequence ID" value="MBE1503696.1"/>
    <property type="molecule type" value="Genomic_DNA"/>
</dbReference>
<dbReference type="Proteomes" id="UP000620262">
    <property type="component" value="Unassembled WGS sequence"/>
</dbReference>
<name>A0ABR9IKI4_RHIVS</name>
<sequence length="97" mass="10218">MRMVIAAASIILLGFAAPAFSQALGDMDYSGRFGGMPPGTVPDAESSNAFSIPLDPVESDNITVVIPSDRTACPRPGTRAYRTAERDGTLATACRQR</sequence>
<reference evidence="2 3" key="1">
    <citation type="submission" date="2020-10" db="EMBL/GenBank/DDBJ databases">
        <title>Sequencing the genomes of 1000 actinobacteria strains.</title>
        <authorList>
            <person name="Klenk H.-P."/>
        </authorList>
    </citation>
    <scope>NUCLEOTIDE SEQUENCE [LARGE SCALE GENOMIC DNA]</scope>
    <source>
        <strain evidence="2 3">DSM 7307</strain>
    </source>
</reference>
<accession>A0ABR9IKI4</accession>
<keyword evidence="1" id="KW-0732">Signal</keyword>
<evidence type="ECO:0000313" key="2">
    <source>
        <dbReference type="EMBL" id="MBE1503696.1"/>
    </source>
</evidence>
<proteinExistence type="predicted"/>
<evidence type="ECO:0000256" key="1">
    <source>
        <dbReference type="SAM" id="SignalP"/>
    </source>
</evidence>
<feature type="chain" id="PRO_5047366843" evidence="1">
    <location>
        <begin position="22"/>
        <end position="97"/>
    </location>
</feature>
<protein>
    <submittedName>
        <fullName evidence="2">Uncharacterized protein</fullName>
    </submittedName>
</protein>
<evidence type="ECO:0000313" key="3">
    <source>
        <dbReference type="Proteomes" id="UP000620262"/>
    </source>
</evidence>